<dbReference type="InterPro" id="IPR050620">
    <property type="entry name" value="Thioredoxin_H-type-like"/>
</dbReference>
<dbReference type="Pfam" id="PF00085">
    <property type="entry name" value="Thioredoxin"/>
    <property type="match status" value="1"/>
</dbReference>
<dbReference type="Gene3D" id="3.40.30.10">
    <property type="entry name" value="Glutaredoxin"/>
    <property type="match status" value="1"/>
</dbReference>
<dbReference type="PROSITE" id="PS51352">
    <property type="entry name" value="THIOREDOXIN_2"/>
    <property type="match status" value="1"/>
</dbReference>
<dbReference type="PANTHER" id="PTHR10438:SF463">
    <property type="entry name" value="THIOREDOXIN"/>
    <property type="match status" value="1"/>
</dbReference>
<evidence type="ECO:0000313" key="2">
    <source>
        <dbReference type="EMBL" id="KAH7434766.1"/>
    </source>
</evidence>
<dbReference type="Proteomes" id="UP000825935">
    <property type="component" value="Chromosome 6"/>
</dbReference>
<evidence type="ECO:0000259" key="1">
    <source>
        <dbReference type="PROSITE" id="PS51352"/>
    </source>
</evidence>
<sequence length="113" mass="13124">MARHGVVNRCGNNLTWNQVLSEPSMQSKLVIVIFTAKWCGPSRFMESFFHDLCVKYHHNLFLHIDVDEMKDIVYDMDIQGLPTFVIMKDGKELDRVLGASKDELERKVCLHSR</sequence>
<dbReference type="AlphaFoldDB" id="A0A8T2ULL8"/>
<name>A0A8T2ULL8_CERRI</name>
<dbReference type="PANTHER" id="PTHR10438">
    <property type="entry name" value="THIOREDOXIN"/>
    <property type="match status" value="1"/>
</dbReference>
<dbReference type="EMBL" id="CM035411">
    <property type="protein sequence ID" value="KAH7434766.1"/>
    <property type="molecule type" value="Genomic_DNA"/>
</dbReference>
<dbReference type="OrthoDB" id="10263751at2759"/>
<gene>
    <name evidence="2" type="ORF">KP509_06G033700</name>
</gene>
<keyword evidence="3" id="KW-1185">Reference proteome</keyword>
<dbReference type="CDD" id="cd02947">
    <property type="entry name" value="TRX_family"/>
    <property type="match status" value="1"/>
</dbReference>
<evidence type="ECO:0000313" key="3">
    <source>
        <dbReference type="Proteomes" id="UP000825935"/>
    </source>
</evidence>
<feature type="domain" description="Thioredoxin" evidence="1">
    <location>
        <begin position="1"/>
        <end position="113"/>
    </location>
</feature>
<reference evidence="2" key="1">
    <citation type="submission" date="2021-08" db="EMBL/GenBank/DDBJ databases">
        <title>WGS assembly of Ceratopteris richardii.</title>
        <authorList>
            <person name="Marchant D.B."/>
            <person name="Chen G."/>
            <person name="Jenkins J."/>
            <person name="Shu S."/>
            <person name="Leebens-Mack J."/>
            <person name="Grimwood J."/>
            <person name="Schmutz J."/>
            <person name="Soltis P."/>
            <person name="Soltis D."/>
            <person name="Chen Z.-H."/>
        </authorList>
    </citation>
    <scope>NUCLEOTIDE SEQUENCE</scope>
    <source>
        <strain evidence="2">Whitten #5841</strain>
        <tissue evidence="2">Leaf</tissue>
    </source>
</reference>
<dbReference type="InterPro" id="IPR036249">
    <property type="entry name" value="Thioredoxin-like_sf"/>
</dbReference>
<dbReference type="SUPFAM" id="SSF52833">
    <property type="entry name" value="Thioredoxin-like"/>
    <property type="match status" value="1"/>
</dbReference>
<organism evidence="2 3">
    <name type="scientific">Ceratopteris richardii</name>
    <name type="common">Triangle waterfern</name>
    <dbReference type="NCBI Taxonomy" id="49495"/>
    <lineage>
        <taxon>Eukaryota</taxon>
        <taxon>Viridiplantae</taxon>
        <taxon>Streptophyta</taxon>
        <taxon>Embryophyta</taxon>
        <taxon>Tracheophyta</taxon>
        <taxon>Polypodiopsida</taxon>
        <taxon>Polypodiidae</taxon>
        <taxon>Polypodiales</taxon>
        <taxon>Pteridineae</taxon>
        <taxon>Pteridaceae</taxon>
        <taxon>Parkerioideae</taxon>
        <taxon>Ceratopteris</taxon>
    </lineage>
</organism>
<dbReference type="InterPro" id="IPR013766">
    <property type="entry name" value="Thioredoxin_domain"/>
</dbReference>
<protein>
    <recommendedName>
        <fullName evidence="1">Thioredoxin domain-containing protein</fullName>
    </recommendedName>
</protein>
<comment type="caution">
    <text evidence="2">The sequence shown here is derived from an EMBL/GenBank/DDBJ whole genome shotgun (WGS) entry which is preliminary data.</text>
</comment>
<dbReference type="OMA" id="VIFTAKW"/>
<accession>A0A8T2ULL8</accession>
<proteinExistence type="predicted"/>